<organism evidence="1 2">
    <name type="scientific">Peronosclerospora sorghi</name>
    <dbReference type="NCBI Taxonomy" id="230839"/>
    <lineage>
        <taxon>Eukaryota</taxon>
        <taxon>Sar</taxon>
        <taxon>Stramenopiles</taxon>
        <taxon>Oomycota</taxon>
        <taxon>Peronosporomycetes</taxon>
        <taxon>Peronosporales</taxon>
        <taxon>Peronosporaceae</taxon>
        <taxon>Peronosclerospora</taxon>
    </lineage>
</organism>
<evidence type="ECO:0000313" key="2">
    <source>
        <dbReference type="Proteomes" id="UP001163321"/>
    </source>
</evidence>
<gene>
    <name evidence="1" type="ORF">PsorP6_005974</name>
</gene>
<protein>
    <submittedName>
        <fullName evidence="1">Uncharacterized protein</fullName>
    </submittedName>
</protein>
<reference evidence="1 2" key="1">
    <citation type="journal article" date="2022" name="bioRxiv">
        <title>The genome of the oomycete Peronosclerospora sorghi, a cosmopolitan pathogen of maize and sorghum, is inflated with dispersed pseudogenes.</title>
        <authorList>
            <person name="Fletcher K."/>
            <person name="Martin F."/>
            <person name="Isakeit T."/>
            <person name="Cavanaugh K."/>
            <person name="Magill C."/>
            <person name="Michelmore R."/>
        </authorList>
    </citation>
    <scope>NUCLEOTIDE SEQUENCE [LARGE SCALE GENOMIC DNA]</scope>
    <source>
        <strain evidence="1">P6</strain>
    </source>
</reference>
<sequence length="480" mass="52580">MSSTKRSYEAGDGQEQLKRARRSRWGQDDDKESESSLPSKTSPSPKALDEIVKRLSSVVKKKRAPEELQALAAAASRPLIGAGGQLDAQAARARALAQASLLALNLPGTNISPNDLARRLYIGNLYYDLKEEDIRNAFAPFGLIHSIDLSLEPGASRSKGFCFLEYEDVLAAESAVQVLNGAPLANRSIRVGRPHRGNTNPNNSLSIGQEAIKNVPTKCVYIANVRIELNSQHLELYCECYEKQKSIFSPFGAIRACVMVAVSPMEPGVVSREASHSPKRAVTNLYMGCTPLKHREYGFMEFVEESCALSAIQHMNGFELAGQALKVGKASETAMLINLATSKDKVVRQNPIACTDMVNGTFEPVQETAFAEDDVEGVKDVDPGDDRCCLCLVNLVKCGEVDKELEDEVRGECGKFGVIKKVEIHELANHVRVFVLFADAVGASKAKHALHGRFFGGNQVQAHYYSLHALQLQHYTNEFL</sequence>
<proteinExistence type="predicted"/>
<keyword evidence="2" id="KW-1185">Reference proteome</keyword>
<dbReference type="Proteomes" id="UP001163321">
    <property type="component" value="Chromosome 4"/>
</dbReference>
<evidence type="ECO:0000313" key="1">
    <source>
        <dbReference type="EMBL" id="KAI9913130.1"/>
    </source>
</evidence>
<name>A0ACC0W4N9_9STRA</name>
<dbReference type="EMBL" id="CM047583">
    <property type="protein sequence ID" value="KAI9913130.1"/>
    <property type="molecule type" value="Genomic_DNA"/>
</dbReference>
<comment type="caution">
    <text evidence="1">The sequence shown here is derived from an EMBL/GenBank/DDBJ whole genome shotgun (WGS) entry which is preliminary data.</text>
</comment>
<accession>A0ACC0W4N9</accession>